<dbReference type="InterPro" id="IPR034003">
    <property type="entry name" value="ABCG_PDR_2"/>
</dbReference>
<dbReference type="EMBL" id="JBBWRZ010000006">
    <property type="protein sequence ID" value="KAK8233824.1"/>
    <property type="molecule type" value="Genomic_DNA"/>
</dbReference>
<keyword evidence="5" id="KW-0547">Nucleotide-binding</keyword>
<feature type="transmembrane region" description="Helical" evidence="10">
    <location>
        <begin position="527"/>
        <end position="550"/>
    </location>
</feature>
<dbReference type="CDD" id="cd03233">
    <property type="entry name" value="ABCG_PDR_domain1"/>
    <property type="match status" value="1"/>
</dbReference>
<feature type="domain" description="ABC transporter" evidence="11">
    <location>
        <begin position="783"/>
        <end position="1025"/>
    </location>
</feature>
<dbReference type="PANTHER" id="PTHR19241">
    <property type="entry name" value="ATP-BINDING CASSETTE TRANSPORTER"/>
    <property type="match status" value="1"/>
</dbReference>
<dbReference type="Pfam" id="PF00005">
    <property type="entry name" value="ABC_tran"/>
    <property type="match status" value="2"/>
</dbReference>
<evidence type="ECO:0000256" key="8">
    <source>
        <dbReference type="ARBA" id="ARBA00023136"/>
    </source>
</evidence>
<comment type="caution">
    <text evidence="12">The sequence shown here is derived from an EMBL/GenBank/DDBJ whole genome shotgun (WGS) entry which is preliminary data.</text>
</comment>
<keyword evidence="13" id="KW-1185">Reference proteome</keyword>
<dbReference type="Pfam" id="PF06422">
    <property type="entry name" value="PDR_CDR"/>
    <property type="match status" value="2"/>
</dbReference>
<gene>
    <name evidence="12" type="ORF">HDK90DRAFT_415337</name>
</gene>
<keyword evidence="4 10" id="KW-0812">Transmembrane</keyword>
<feature type="compositionally biased region" description="Basic and acidic residues" evidence="9">
    <location>
        <begin position="1431"/>
        <end position="1444"/>
    </location>
</feature>
<dbReference type="Gene3D" id="3.40.50.300">
    <property type="entry name" value="P-loop containing nucleotide triphosphate hydrolases"/>
    <property type="match status" value="2"/>
</dbReference>
<proteinExistence type="inferred from homology"/>
<feature type="region of interest" description="Disordered" evidence="9">
    <location>
        <begin position="1425"/>
        <end position="1464"/>
    </location>
</feature>
<keyword evidence="7 10" id="KW-1133">Transmembrane helix</keyword>
<sequence length="1464" mass="163962">MFKSLQSRPPSLSLRYSTSQGSWSSTQSKYSTQEQNDIDRLLARLFGQMRQECSEEEKTRHLGIVFQNLTVEGSGATAVLQPTVADIFLAGPRAIRNAITARATHAIGRKKRAIIDDFTGYIKPGEMCLVLGRPGAGCSTFLKVIGNQTSGFEKIKGDLMYGGKAAERVQYNHRNEILYSPEEDEHYATLKVRDSLNFAIKTKTPDEKSRLPTESSSDYVDEFRQVLTKLFKMDQIMGTKVGNEFIRGISGGEKKRLSIAEALVTKASVQCWDNSTRGLDASTALEYVQVLRSLTTMTGISCCVALNQAGESLYDLFDKVLVIDQGQCCYFGPAQKAAKYFESLGFMKQARWTTADFLTSVMNDDRQVRKGWEDRIPKTPEQFVNTFKDSPVHQKNLKEIEEFKYSLEVRAEDNPAAETEARKRNYTVSFPKQVLVCTKRQFLIMVGDLSSLTAKYVGVFCQSLVVGSLFYNQPQDASGAFTRGGVMFFMLLFNSLLALAEITAAFDCRRILMKHKSFSFYRPSAYAVAQAVCDVPLVFVQVMMFSLPVYFMSNLQRTASQFFISMLSLFISTMTTFALFRTISSFSNSLDSATRITGVVVQGVVVYTGYLIPPRKMHRWFSWISWLNPIQYGFESLMANEFYNLDIACDPPYLVPSGVPNASTQYQTCALEGSSPGSTTVAGANYISIAFDYNRSHIWKNLGLICLFFVILVVINATCMEMMRPNKGGRSVTVFKRGEDPLHQHDEEAGWRPPTPLDPIHHFDSRPNSAETPPGVLNHRPILTWQGVSSIIPYERGARWLLRDVHGYVKPGELTALMGASGAGKTTLLNTLSGRVQVGMVTGDILVDGKPLPRTFQRDTGFAEQMDIHESTATVREALRFSAELRQPREVPVQEKHEYAEKVIDLLEMRPIAGAIVGTTASGLNQEQRKRLTIGVELASKPELLLFLDEPTSGLDSGAAFNIIRLLRKLADSGQAILLTIHAPSSVLFQQFDRLLLLKPGGRPAYFGELGHDCRKLIDYFERNGAAKCPREMNPAEYMLDVIGSGRSSYGVLDWGDVWTLSPENEELAREIDEITTARKAEGNIAIVGDGREYAMPLSTQVSAVLKRASVSLWRTPDYVMGMMILHIFTGLFNGFTFWSLGSSPIDMQSRLFSVFMVLAISPPLIQQLQPRYLNMRALFQARESKSKMYSWFAFTTAAVVSEIPYRLVAGTLYWACWYFAPGFPRDTYSGASVWLMVMAFEIYYLSFGQAVAAFSPNELMASLLVPIFFLFIISFCGIMVPYASLTSFWKSWMYWATPYTYLVEPLVALVTHDLPVRCDAQELANFTAPPGQSCNAYADPYVAAVGSGYVQTNADGSCAYCRFKNGDEFAATFNIYHSHIWRDYGIFWIFIAFNIALTFLCTWLYVQGWRDIKRGVTGERTEVAVAPRMASREEKVEQEKEVRGDEEEETQGERASEGDEGEG</sequence>
<evidence type="ECO:0000313" key="13">
    <source>
        <dbReference type="Proteomes" id="UP001492380"/>
    </source>
</evidence>
<feature type="transmembrane region" description="Helical" evidence="10">
    <location>
        <begin position="592"/>
        <end position="612"/>
    </location>
</feature>
<keyword evidence="3" id="KW-0813">Transport</keyword>
<evidence type="ECO:0000256" key="1">
    <source>
        <dbReference type="ARBA" id="ARBA00004141"/>
    </source>
</evidence>
<dbReference type="Pfam" id="PF14510">
    <property type="entry name" value="ABC_trans_N"/>
    <property type="match status" value="1"/>
</dbReference>
<dbReference type="PROSITE" id="PS00211">
    <property type="entry name" value="ABC_TRANSPORTER_1"/>
    <property type="match status" value="1"/>
</dbReference>
<evidence type="ECO:0000256" key="2">
    <source>
        <dbReference type="ARBA" id="ARBA00006012"/>
    </source>
</evidence>
<dbReference type="CDD" id="cd03232">
    <property type="entry name" value="ABCG_PDR_domain2"/>
    <property type="match status" value="1"/>
</dbReference>
<evidence type="ECO:0000259" key="11">
    <source>
        <dbReference type="PROSITE" id="PS50893"/>
    </source>
</evidence>
<dbReference type="InterPro" id="IPR017871">
    <property type="entry name" value="ABC_transporter-like_CS"/>
</dbReference>
<dbReference type="InterPro" id="IPR034001">
    <property type="entry name" value="ABCG_PDR_1"/>
</dbReference>
<feature type="transmembrane region" description="Helical" evidence="10">
    <location>
        <begin position="1119"/>
        <end position="1139"/>
    </location>
</feature>
<feature type="transmembrane region" description="Helical" evidence="10">
    <location>
        <begin position="702"/>
        <end position="720"/>
    </location>
</feature>
<comment type="similarity">
    <text evidence="2">Belongs to the ABC transporter superfamily. ABCG family. PDR (TC 3.A.1.205) subfamily.</text>
</comment>
<evidence type="ECO:0000256" key="6">
    <source>
        <dbReference type="ARBA" id="ARBA00022840"/>
    </source>
</evidence>
<feature type="transmembrane region" description="Helical" evidence="10">
    <location>
        <begin position="1387"/>
        <end position="1407"/>
    </location>
</feature>
<feature type="domain" description="ABC transporter" evidence="11">
    <location>
        <begin position="95"/>
        <end position="350"/>
    </location>
</feature>
<accession>A0ABR1YMV0</accession>
<evidence type="ECO:0000256" key="10">
    <source>
        <dbReference type="SAM" id="Phobius"/>
    </source>
</evidence>
<evidence type="ECO:0000256" key="3">
    <source>
        <dbReference type="ARBA" id="ARBA00022448"/>
    </source>
</evidence>
<dbReference type="InterPro" id="IPR027417">
    <property type="entry name" value="P-loop_NTPase"/>
</dbReference>
<dbReference type="InterPro" id="IPR029481">
    <property type="entry name" value="ABC_trans_N"/>
</dbReference>
<feature type="transmembrane region" description="Helical" evidence="10">
    <location>
        <begin position="485"/>
        <end position="506"/>
    </location>
</feature>
<evidence type="ECO:0000256" key="5">
    <source>
        <dbReference type="ARBA" id="ARBA00022741"/>
    </source>
</evidence>
<dbReference type="SUPFAM" id="SSF52540">
    <property type="entry name" value="P-loop containing nucleoside triphosphate hydrolases"/>
    <property type="match status" value="2"/>
</dbReference>
<dbReference type="SMART" id="SM00382">
    <property type="entry name" value="AAA"/>
    <property type="match status" value="2"/>
</dbReference>
<feature type="transmembrane region" description="Helical" evidence="10">
    <location>
        <begin position="442"/>
        <end position="465"/>
    </location>
</feature>
<keyword evidence="6" id="KW-0067">ATP-binding</keyword>
<feature type="transmembrane region" description="Helical" evidence="10">
    <location>
        <begin position="1260"/>
        <end position="1284"/>
    </location>
</feature>
<feature type="transmembrane region" description="Helical" evidence="10">
    <location>
        <begin position="562"/>
        <end position="580"/>
    </location>
</feature>
<reference evidence="12 13" key="1">
    <citation type="submission" date="2024-04" db="EMBL/GenBank/DDBJ databases">
        <title>Phyllosticta paracitricarpa is synonymous to the EU quarantine fungus P. citricarpa based on phylogenomic analyses.</title>
        <authorList>
            <consortium name="Lawrence Berkeley National Laboratory"/>
            <person name="Van Ingen-Buijs V.A."/>
            <person name="Van Westerhoven A.C."/>
            <person name="Haridas S."/>
            <person name="Skiadas P."/>
            <person name="Martin F."/>
            <person name="Groenewald J.Z."/>
            <person name="Crous P.W."/>
            <person name="Seidl M.F."/>
        </authorList>
    </citation>
    <scope>NUCLEOTIDE SEQUENCE [LARGE SCALE GENOMIC DNA]</scope>
    <source>
        <strain evidence="12 13">CBS 123374</strain>
    </source>
</reference>
<protein>
    <submittedName>
        <fullName evidence="12">ABC-2 type transporter-domain-containing protein</fullName>
    </submittedName>
</protein>
<keyword evidence="8 10" id="KW-0472">Membrane</keyword>
<dbReference type="PROSITE" id="PS50893">
    <property type="entry name" value="ABC_TRANSPORTER_2"/>
    <property type="match status" value="2"/>
</dbReference>
<dbReference type="InterPro" id="IPR003593">
    <property type="entry name" value="AAA+_ATPase"/>
</dbReference>
<evidence type="ECO:0000313" key="12">
    <source>
        <dbReference type="EMBL" id="KAK8233824.1"/>
    </source>
</evidence>
<feature type="region of interest" description="Disordered" evidence="9">
    <location>
        <begin position="1"/>
        <end position="31"/>
    </location>
</feature>
<name>A0ABR1YMV0_9PEZI</name>
<dbReference type="InterPro" id="IPR010929">
    <property type="entry name" value="PDR_CDR_ABC"/>
</dbReference>
<feature type="transmembrane region" description="Helical" evidence="10">
    <location>
        <begin position="1151"/>
        <end position="1169"/>
    </location>
</feature>
<evidence type="ECO:0000256" key="9">
    <source>
        <dbReference type="SAM" id="MobiDB-lite"/>
    </source>
</evidence>
<comment type="subcellular location">
    <subcellularLocation>
        <location evidence="1">Membrane</location>
        <topology evidence="1">Multi-pass membrane protein</topology>
    </subcellularLocation>
</comment>
<dbReference type="InterPro" id="IPR003439">
    <property type="entry name" value="ABC_transporter-like_ATP-bd"/>
</dbReference>
<evidence type="ECO:0000256" key="7">
    <source>
        <dbReference type="ARBA" id="ARBA00022989"/>
    </source>
</evidence>
<evidence type="ECO:0000256" key="4">
    <source>
        <dbReference type="ARBA" id="ARBA00022692"/>
    </source>
</evidence>
<feature type="transmembrane region" description="Helical" evidence="10">
    <location>
        <begin position="1190"/>
        <end position="1209"/>
    </location>
</feature>
<dbReference type="Pfam" id="PF01061">
    <property type="entry name" value="ABC2_membrane"/>
    <property type="match status" value="2"/>
</dbReference>
<feature type="transmembrane region" description="Helical" evidence="10">
    <location>
        <begin position="1229"/>
        <end position="1248"/>
    </location>
</feature>
<dbReference type="InterPro" id="IPR013525">
    <property type="entry name" value="ABC2_TM"/>
</dbReference>
<organism evidence="12 13">
    <name type="scientific">Phyllosticta capitalensis</name>
    <dbReference type="NCBI Taxonomy" id="121624"/>
    <lineage>
        <taxon>Eukaryota</taxon>
        <taxon>Fungi</taxon>
        <taxon>Dikarya</taxon>
        <taxon>Ascomycota</taxon>
        <taxon>Pezizomycotina</taxon>
        <taxon>Dothideomycetes</taxon>
        <taxon>Dothideomycetes incertae sedis</taxon>
        <taxon>Botryosphaeriales</taxon>
        <taxon>Phyllostictaceae</taxon>
        <taxon>Phyllosticta</taxon>
    </lineage>
</organism>
<dbReference type="Proteomes" id="UP001492380">
    <property type="component" value="Unassembled WGS sequence"/>
</dbReference>